<proteinExistence type="predicted"/>
<accession>A0ABR0B243</accession>
<feature type="region of interest" description="Disordered" evidence="1">
    <location>
        <begin position="96"/>
        <end position="136"/>
    </location>
</feature>
<keyword evidence="3" id="KW-1185">Reference proteome</keyword>
<comment type="caution">
    <text evidence="2">The sequence shown here is derived from an EMBL/GenBank/DDBJ whole genome shotgun (WGS) entry which is preliminary data.</text>
</comment>
<sequence length="136" mass="15261">MIEYIYIVSAMRSGQTGGSWHVRGLQVVDSATGFGTRTAPIRCRTDGPQVVVDVVVGLHQDSLLLATSVYASWKAREKKTRKKKRRKYIKMGVIKVRQQSGSSKTTPGLKRPCPLATEEDEKIREKNENTNQINEN</sequence>
<dbReference type="EMBL" id="JAOYFB010000040">
    <property type="protein sequence ID" value="KAK4035768.1"/>
    <property type="molecule type" value="Genomic_DNA"/>
</dbReference>
<evidence type="ECO:0000313" key="3">
    <source>
        <dbReference type="Proteomes" id="UP001234178"/>
    </source>
</evidence>
<protein>
    <submittedName>
        <fullName evidence="2">Uncharacterized protein</fullName>
    </submittedName>
</protein>
<evidence type="ECO:0000313" key="2">
    <source>
        <dbReference type="EMBL" id="KAK4035768.1"/>
    </source>
</evidence>
<reference evidence="2 3" key="1">
    <citation type="journal article" date="2023" name="Nucleic Acids Res.">
        <title>The hologenome of Daphnia magna reveals possible DNA methylation and microbiome-mediated evolution of the host genome.</title>
        <authorList>
            <person name="Chaturvedi A."/>
            <person name="Li X."/>
            <person name="Dhandapani V."/>
            <person name="Marshall H."/>
            <person name="Kissane S."/>
            <person name="Cuenca-Cambronero M."/>
            <person name="Asole G."/>
            <person name="Calvet F."/>
            <person name="Ruiz-Romero M."/>
            <person name="Marangio P."/>
            <person name="Guigo R."/>
            <person name="Rago D."/>
            <person name="Mirbahai L."/>
            <person name="Eastwood N."/>
            <person name="Colbourne J.K."/>
            <person name="Zhou J."/>
            <person name="Mallon E."/>
            <person name="Orsini L."/>
        </authorList>
    </citation>
    <scope>NUCLEOTIDE SEQUENCE [LARGE SCALE GENOMIC DNA]</scope>
    <source>
        <strain evidence="2">LRV0_1</strain>
    </source>
</reference>
<name>A0ABR0B243_9CRUS</name>
<feature type="compositionally biased region" description="Polar residues" evidence="1">
    <location>
        <begin position="97"/>
        <end position="106"/>
    </location>
</feature>
<organism evidence="2 3">
    <name type="scientific">Daphnia magna</name>
    <dbReference type="NCBI Taxonomy" id="35525"/>
    <lineage>
        <taxon>Eukaryota</taxon>
        <taxon>Metazoa</taxon>
        <taxon>Ecdysozoa</taxon>
        <taxon>Arthropoda</taxon>
        <taxon>Crustacea</taxon>
        <taxon>Branchiopoda</taxon>
        <taxon>Diplostraca</taxon>
        <taxon>Cladocera</taxon>
        <taxon>Anomopoda</taxon>
        <taxon>Daphniidae</taxon>
        <taxon>Daphnia</taxon>
    </lineage>
</organism>
<gene>
    <name evidence="2" type="ORF">OUZ56_027851</name>
</gene>
<dbReference type="Proteomes" id="UP001234178">
    <property type="component" value="Unassembled WGS sequence"/>
</dbReference>
<evidence type="ECO:0000256" key="1">
    <source>
        <dbReference type="SAM" id="MobiDB-lite"/>
    </source>
</evidence>